<comment type="caution">
    <text evidence="1">The sequence shown here is derived from an EMBL/GenBank/DDBJ whole genome shotgun (WGS) entry which is preliminary data.</text>
</comment>
<dbReference type="AlphaFoldDB" id="A0A9P0KWQ4"/>
<dbReference type="EMBL" id="CAKOFQ010006879">
    <property type="protein sequence ID" value="CAH1979445.1"/>
    <property type="molecule type" value="Genomic_DNA"/>
</dbReference>
<organism evidence="1 2">
    <name type="scientific">Acanthoscelides obtectus</name>
    <name type="common">Bean weevil</name>
    <name type="synonym">Bruchus obtectus</name>
    <dbReference type="NCBI Taxonomy" id="200917"/>
    <lineage>
        <taxon>Eukaryota</taxon>
        <taxon>Metazoa</taxon>
        <taxon>Ecdysozoa</taxon>
        <taxon>Arthropoda</taxon>
        <taxon>Hexapoda</taxon>
        <taxon>Insecta</taxon>
        <taxon>Pterygota</taxon>
        <taxon>Neoptera</taxon>
        <taxon>Endopterygota</taxon>
        <taxon>Coleoptera</taxon>
        <taxon>Polyphaga</taxon>
        <taxon>Cucujiformia</taxon>
        <taxon>Chrysomeloidea</taxon>
        <taxon>Chrysomelidae</taxon>
        <taxon>Bruchinae</taxon>
        <taxon>Bruchini</taxon>
        <taxon>Acanthoscelides</taxon>
    </lineage>
</organism>
<protein>
    <recommendedName>
        <fullName evidence="3">Ig-like domain-containing protein</fullName>
    </recommendedName>
</protein>
<name>A0A9P0KWQ4_ACAOB</name>
<dbReference type="InterPro" id="IPR013783">
    <property type="entry name" value="Ig-like_fold"/>
</dbReference>
<proteinExistence type="predicted"/>
<dbReference type="Gene3D" id="2.60.40.10">
    <property type="entry name" value="Immunoglobulins"/>
    <property type="match status" value="1"/>
</dbReference>
<evidence type="ECO:0008006" key="3">
    <source>
        <dbReference type="Google" id="ProtNLM"/>
    </source>
</evidence>
<dbReference type="OrthoDB" id="5969272at2759"/>
<reference evidence="1" key="1">
    <citation type="submission" date="2022-03" db="EMBL/GenBank/DDBJ databases">
        <authorList>
            <person name="Sayadi A."/>
        </authorList>
    </citation>
    <scope>NUCLEOTIDE SEQUENCE</scope>
</reference>
<gene>
    <name evidence="1" type="ORF">ACAOBT_LOCUS13445</name>
</gene>
<evidence type="ECO:0000313" key="1">
    <source>
        <dbReference type="EMBL" id="CAH1979445.1"/>
    </source>
</evidence>
<accession>A0A9P0KWQ4</accession>
<keyword evidence="2" id="KW-1185">Reference proteome</keyword>
<sequence>MRILLLRKEATSNKVNSKYLVLPSGELHIKDVGPEDGYKSYQCRTKHRLTGETRLSATKGRLVITEPVGTRVPKLLSNAKMVWFEDKAGEDLALLCQAQGYPPPIFRTVGYQETHPSIRCEEYNHRKAPWSWCFASMSSARVPSAHVQVRYIPFLEPVDVKTTLSMLSIGQRVKALHFYAKRKGYPFPDSEPVGSKAPAFSSDIKLLGYQKEHGATVSMLCPAQGYPSPMFRTHRFKSAYVFIYREKFNVRSKRGPRVCAVVPCPGTTYPEIQVRFFANAELHWSVAIQKVTFTEPTSNVSPKKVGAEFGGWRVVNVPKGAVAWLPCQNQPVTYRLKKMAKSSKVGRYSMYPAMVQLG</sequence>
<evidence type="ECO:0000313" key="2">
    <source>
        <dbReference type="Proteomes" id="UP001152888"/>
    </source>
</evidence>
<dbReference type="Proteomes" id="UP001152888">
    <property type="component" value="Unassembled WGS sequence"/>
</dbReference>